<dbReference type="GO" id="GO:0003677">
    <property type="term" value="F:DNA binding"/>
    <property type="evidence" value="ECO:0007669"/>
    <property type="project" value="UniProtKB-KW"/>
</dbReference>
<sequence length="140" mass="15940">MEKAYEMARLLNIEFQPSNGWLSRRKANENVSFHKLHGEKEAADSAGAVDWMEKVYPDMVKGYNSQDIFNADETGLYFKALPSGTMAVDGEKPYGGKVQKDRITILFLCNQESSEKFVYSIGKSKSPRCFQRVQNLPVKY</sequence>
<dbReference type="PANTHER" id="PTHR19303:SF73">
    <property type="entry name" value="PROTEIN PDC2"/>
    <property type="match status" value="1"/>
</dbReference>
<evidence type="ECO:0000313" key="4">
    <source>
        <dbReference type="WBParaSite" id="PSAMB.scaffold1233size33990.g11828.t1"/>
    </source>
</evidence>
<evidence type="ECO:0000256" key="1">
    <source>
        <dbReference type="ARBA" id="ARBA00023125"/>
    </source>
</evidence>
<protein>
    <submittedName>
        <fullName evidence="4">HTH CENPB-type domain-containing protein</fullName>
    </submittedName>
</protein>
<name>A0A914UUZ2_9BILA</name>
<keyword evidence="1" id="KW-0238">DNA-binding</keyword>
<dbReference type="PANTHER" id="PTHR19303">
    <property type="entry name" value="TRANSPOSON"/>
    <property type="match status" value="1"/>
</dbReference>
<proteinExistence type="predicted"/>
<dbReference type="AlphaFoldDB" id="A0A914UUZ2"/>
<evidence type="ECO:0000313" key="3">
    <source>
        <dbReference type="Proteomes" id="UP000887566"/>
    </source>
</evidence>
<dbReference type="WBParaSite" id="PSAMB.scaffold1233size33990.g11828.t1">
    <property type="protein sequence ID" value="PSAMB.scaffold1233size33990.g11828.t1"/>
    <property type="gene ID" value="PSAMB.scaffold1233size33990.g11828"/>
</dbReference>
<feature type="domain" description="HTH CENPB-type" evidence="2">
    <location>
        <begin position="1"/>
        <end position="35"/>
    </location>
</feature>
<keyword evidence="3" id="KW-1185">Reference proteome</keyword>
<organism evidence="3 4">
    <name type="scientific">Plectus sambesii</name>
    <dbReference type="NCBI Taxonomy" id="2011161"/>
    <lineage>
        <taxon>Eukaryota</taxon>
        <taxon>Metazoa</taxon>
        <taxon>Ecdysozoa</taxon>
        <taxon>Nematoda</taxon>
        <taxon>Chromadorea</taxon>
        <taxon>Plectida</taxon>
        <taxon>Plectina</taxon>
        <taxon>Plectoidea</taxon>
        <taxon>Plectidae</taxon>
        <taxon>Plectus</taxon>
    </lineage>
</organism>
<dbReference type="InterPro" id="IPR050863">
    <property type="entry name" value="CenT-Element_Derived"/>
</dbReference>
<dbReference type="PROSITE" id="PS51253">
    <property type="entry name" value="HTH_CENPB"/>
    <property type="match status" value="1"/>
</dbReference>
<evidence type="ECO:0000259" key="2">
    <source>
        <dbReference type="PROSITE" id="PS51253"/>
    </source>
</evidence>
<dbReference type="GO" id="GO:0005634">
    <property type="term" value="C:nucleus"/>
    <property type="evidence" value="ECO:0007669"/>
    <property type="project" value="TreeGrafter"/>
</dbReference>
<dbReference type="Proteomes" id="UP000887566">
    <property type="component" value="Unplaced"/>
</dbReference>
<accession>A0A914UUZ2</accession>
<dbReference type="InterPro" id="IPR006600">
    <property type="entry name" value="HTH_CenpB_DNA-bd_dom"/>
</dbReference>
<reference evidence="4" key="1">
    <citation type="submission" date="2022-11" db="UniProtKB">
        <authorList>
            <consortium name="WormBaseParasite"/>
        </authorList>
    </citation>
    <scope>IDENTIFICATION</scope>
</reference>